<gene>
    <name evidence="1" type="ORF">INT45_003663</name>
</gene>
<proteinExistence type="predicted"/>
<dbReference type="AlphaFoldDB" id="A0A8H7V6M4"/>
<protein>
    <submittedName>
        <fullName evidence="1">Uncharacterized protein</fullName>
    </submittedName>
</protein>
<evidence type="ECO:0000313" key="2">
    <source>
        <dbReference type="Proteomes" id="UP000646827"/>
    </source>
</evidence>
<keyword evidence="2" id="KW-1185">Reference proteome</keyword>
<comment type="caution">
    <text evidence="1">The sequence shown here is derived from an EMBL/GenBank/DDBJ whole genome shotgun (WGS) entry which is preliminary data.</text>
</comment>
<name>A0A8H7V6M4_9FUNG</name>
<dbReference type="Proteomes" id="UP000646827">
    <property type="component" value="Unassembled WGS sequence"/>
</dbReference>
<feature type="non-terminal residue" evidence="1">
    <location>
        <position position="19"/>
    </location>
</feature>
<organism evidence="1 2">
    <name type="scientific">Circinella minor</name>
    <dbReference type="NCBI Taxonomy" id="1195481"/>
    <lineage>
        <taxon>Eukaryota</taxon>
        <taxon>Fungi</taxon>
        <taxon>Fungi incertae sedis</taxon>
        <taxon>Mucoromycota</taxon>
        <taxon>Mucoromycotina</taxon>
        <taxon>Mucoromycetes</taxon>
        <taxon>Mucorales</taxon>
        <taxon>Lichtheimiaceae</taxon>
        <taxon>Circinella</taxon>
    </lineage>
</organism>
<evidence type="ECO:0000313" key="1">
    <source>
        <dbReference type="EMBL" id="KAG2212106.1"/>
    </source>
</evidence>
<dbReference type="EMBL" id="JAEPRB010000785">
    <property type="protein sequence ID" value="KAG2212106.1"/>
    <property type="molecule type" value="Genomic_DNA"/>
</dbReference>
<accession>A0A8H7V6M4</accession>
<sequence>MSTSSSSASGTGATNDYPG</sequence>
<reference evidence="1 2" key="1">
    <citation type="submission" date="2020-12" db="EMBL/GenBank/DDBJ databases">
        <title>Metabolic potential, ecology and presence of endohyphal bacteria is reflected in genomic diversity of Mucoromycotina.</title>
        <authorList>
            <person name="Muszewska A."/>
            <person name="Okrasinska A."/>
            <person name="Steczkiewicz K."/>
            <person name="Drgas O."/>
            <person name="Orlowska M."/>
            <person name="Perlinska-Lenart U."/>
            <person name="Aleksandrzak-Piekarczyk T."/>
            <person name="Szatraj K."/>
            <person name="Zielenkiewicz U."/>
            <person name="Pilsyk S."/>
            <person name="Malc E."/>
            <person name="Mieczkowski P."/>
            <person name="Kruszewska J.S."/>
            <person name="Biernat P."/>
            <person name="Pawlowska J."/>
        </authorList>
    </citation>
    <scope>NUCLEOTIDE SEQUENCE [LARGE SCALE GENOMIC DNA]</scope>
    <source>
        <strain evidence="1 2">CBS 142.35</strain>
    </source>
</reference>